<evidence type="ECO:0000256" key="2">
    <source>
        <dbReference type="ARBA" id="ARBA00022670"/>
    </source>
</evidence>
<feature type="chain" id="PRO_5013848490" description="Peptidase A1 domain-containing protein" evidence="6">
    <location>
        <begin position="25"/>
        <end position="460"/>
    </location>
</feature>
<dbReference type="CDD" id="cd05476">
    <property type="entry name" value="pepsin_A_like_plant"/>
    <property type="match status" value="1"/>
</dbReference>
<dbReference type="STRING" id="218851.A0A2G5EWH9"/>
<evidence type="ECO:0000256" key="5">
    <source>
        <dbReference type="ARBA" id="ARBA00023180"/>
    </source>
</evidence>
<evidence type="ECO:0000256" key="1">
    <source>
        <dbReference type="ARBA" id="ARBA00007447"/>
    </source>
</evidence>
<evidence type="ECO:0000259" key="7">
    <source>
        <dbReference type="PROSITE" id="PS51767"/>
    </source>
</evidence>
<keyword evidence="2" id="KW-0645">Protease</keyword>
<comment type="similarity">
    <text evidence="1">Belongs to the peptidase A1 family.</text>
</comment>
<keyword evidence="5" id="KW-0325">Glycoprotein</keyword>
<dbReference type="Pfam" id="PF14541">
    <property type="entry name" value="TAXi_C"/>
    <property type="match status" value="1"/>
</dbReference>
<evidence type="ECO:0000313" key="9">
    <source>
        <dbReference type="Proteomes" id="UP000230069"/>
    </source>
</evidence>
<dbReference type="Gene3D" id="2.40.70.10">
    <property type="entry name" value="Acid Proteases"/>
    <property type="match status" value="2"/>
</dbReference>
<dbReference type="Pfam" id="PF14543">
    <property type="entry name" value="TAXi_N"/>
    <property type="match status" value="1"/>
</dbReference>
<name>A0A2G5EWH9_AQUCA</name>
<dbReference type="InterPro" id="IPR051708">
    <property type="entry name" value="Plant_Aspart_Prot_A1"/>
</dbReference>
<dbReference type="PANTHER" id="PTHR47967">
    <property type="entry name" value="OS07G0603500 PROTEIN-RELATED"/>
    <property type="match status" value="1"/>
</dbReference>
<accession>A0A2G5EWH9</accession>
<evidence type="ECO:0000256" key="3">
    <source>
        <dbReference type="ARBA" id="ARBA00022750"/>
    </source>
</evidence>
<dbReference type="InterPro" id="IPR032799">
    <property type="entry name" value="TAXi_C"/>
</dbReference>
<evidence type="ECO:0000256" key="6">
    <source>
        <dbReference type="SAM" id="SignalP"/>
    </source>
</evidence>
<dbReference type="InterPro" id="IPR001969">
    <property type="entry name" value="Aspartic_peptidase_AS"/>
</dbReference>
<dbReference type="InterPro" id="IPR021109">
    <property type="entry name" value="Peptidase_aspartic_dom_sf"/>
</dbReference>
<reference evidence="8 9" key="1">
    <citation type="submission" date="2017-09" db="EMBL/GenBank/DDBJ databases">
        <title>WGS assembly of Aquilegia coerulea Goldsmith.</title>
        <authorList>
            <person name="Hodges S."/>
            <person name="Kramer E."/>
            <person name="Nordborg M."/>
            <person name="Tomkins J."/>
            <person name="Borevitz J."/>
            <person name="Derieg N."/>
            <person name="Yan J."/>
            <person name="Mihaltcheva S."/>
            <person name="Hayes R.D."/>
            <person name="Rokhsar D."/>
        </authorList>
    </citation>
    <scope>NUCLEOTIDE SEQUENCE [LARGE SCALE GENOMIC DNA]</scope>
    <source>
        <strain evidence="9">cv. Goldsmith</strain>
    </source>
</reference>
<dbReference type="GO" id="GO:0006508">
    <property type="term" value="P:proteolysis"/>
    <property type="evidence" value="ECO:0007669"/>
    <property type="project" value="UniProtKB-KW"/>
</dbReference>
<feature type="signal peptide" evidence="6">
    <location>
        <begin position="1"/>
        <end position="24"/>
    </location>
</feature>
<evidence type="ECO:0000313" key="8">
    <source>
        <dbReference type="EMBL" id="PIA60098.1"/>
    </source>
</evidence>
<dbReference type="InterPro" id="IPR034161">
    <property type="entry name" value="Pepsin-like_plant"/>
</dbReference>
<evidence type="ECO:0000256" key="4">
    <source>
        <dbReference type="ARBA" id="ARBA00022801"/>
    </source>
</evidence>
<dbReference type="EMBL" id="KZ305021">
    <property type="protein sequence ID" value="PIA60098.1"/>
    <property type="molecule type" value="Genomic_DNA"/>
</dbReference>
<gene>
    <name evidence="8" type="ORF">AQUCO_00400766v1</name>
</gene>
<keyword evidence="3" id="KW-0064">Aspartyl protease</keyword>
<keyword evidence="6" id="KW-0732">Signal</keyword>
<dbReference type="InParanoid" id="A0A2G5EWH9"/>
<sequence length="460" mass="51945">MALNKFVLCSYYFLVLLLIQSVIANCNGFSLKLIHMDSKESPHYPGNLTIEERVERLCKQTDARLNYYVAKMNQFGNLQPEMVRSRISFQGSYYLAKIGLGTFDHSPQQPSYRNYNLIVDTGSELTWTQCEPCKGFNQTQPVFPVEKSKSYRWLGCNSHSLCYRDVCQHDLCSYKIKYVTNQSSEGYLGIDKFTFELDNGATEIVDGLVFGCGHIQKDFKFITTPNQVNGILGMGTGPRSLINQLGNRAQGRFSYCIPRWKEDGDASNIFLRFGNEAKFRQGGLPAHTVPFTVEKAKPTYYIKLLDISVAGNRFHFPPGYFDLRQDGTGRGGCFIDSGTPLSVLPQDAYMRVRNAVASFWAQQQLPVKQKPDQDHLLCYEIPRPGQRFPLIIFHFLNVDFTIQAGAFLHAGDAICLAFKPSHNNSGISIIGGLAQSNYRFLFDLAAKTVSFAQEECKKYP</sequence>
<protein>
    <recommendedName>
        <fullName evidence="7">Peptidase A1 domain-containing protein</fullName>
    </recommendedName>
</protein>
<keyword evidence="4" id="KW-0378">Hydrolase</keyword>
<dbReference type="OrthoDB" id="1072226at2759"/>
<dbReference type="GO" id="GO:0004190">
    <property type="term" value="F:aspartic-type endopeptidase activity"/>
    <property type="evidence" value="ECO:0007669"/>
    <property type="project" value="UniProtKB-KW"/>
</dbReference>
<dbReference type="Proteomes" id="UP000230069">
    <property type="component" value="Unassembled WGS sequence"/>
</dbReference>
<dbReference type="SUPFAM" id="SSF50630">
    <property type="entry name" value="Acid proteases"/>
    <property type="match status" value="1"/>
</dbReference>
<dbReference type="AlphaFoldDB" id="A0A2G5EWH9"/>
<dbReference type="InterPro" id="IPR032861">
    <property type="entry name" value="TAXi_N"/>
</dbReference>
<organism evidence="8 9">
    <name type="scientific">Aquilegia coerulea</name>
    <name type="common">Rocky mountain columbine</name>
    <dbReference type="NCBI Taxonomy" id="218851"/>
    <lineage>
        <taxon>Eukaryota</taxon>
        <taxon>Viridiplantae</taxon>
        <taxon>Streptophyta</taxon>
        <taxon>Embryophyta</taxon>
        <taxon>Tracheophyta</taxon>
        <taxon>Spermatophyta</taxon>
        <taxon>Magnoliopsida</taxon>
        <taxon>Ranunculales</taxon>
        <taxon>Ranunculaceae</taxon>
        <taxon>Thalictroideae</taxon>
        <taxon>Aquilegia</taxon>
    </lineage>
</organism>
<dbReference type="InterPro" id="IPR033121">
    <property type="entry name" value="PEPTIDASE_A1"/>
</dbReference>
<proteinExistence type="inferred from homology"/>
<keyword evidence="9" id="KW-1185">Reference proteome</keyword>
<dbReference type="PROSITE" id="PS51767">
    <property type="entry name" value="PEPTIDASE_A1"/>
    <property type="match status" value="1"/>
</dbReference>
<feature type="domain" description="Peptidase A1" evidence="7">
    <location>
        <begin position="94"/>
        <end position="452"/>
    </location>
</feature>
<dbReference type="GO" id="GO:0005576">
    <property type="term" value="C:extracellular region"/>
    <property type="evidence" value="ECO:0007669"/>
    <property type="project" value="TreeGrafter"/>
</dbReference>
<dbReference type="PROSITE" id="PS00141">
    <property type="entry name" value="ASP_PROTEASE"/>
    <property type="match status" value="1"/>
</dbReference>
<dbReference type="PANTHER" id="PTHR47967:SF123">
    <property type="entry name" value="ASPARTIC PROTEINASE NEPENTHESIN-1-LIKE"/>
    <property type="match status" value="1"/>
</dbReference>